<dbReference type="AlphaFoldDB" id="A0A418VU30"/>
<dbReference type="Proteomes" id="UP000284605">
    <property type="component" value="Unassembled WGS sequence"/>
</dbReference>
<keyword evidence="2" id="KW-1185">Reference proteome</keyword>
<gene>
    <name evidence="1" type="ORF">D3874_26420</name>
</gene>
<evidence type="ECO:0008006" key="3">
    <source>
        <dbReference type="Google" id="ProtNLM"/>
    </source>
</evidence>
<dbReference type="SUPFAM" id="SSF48498">
    <property type="entry name" value="Tetracyclin repressor-like, C-terminal domain"/>
    <property type="match status" value="1"/>
</dbReference>
<dbReference type="InterPro" id="IPR025722">
    <property type="entry name" value="TetR"/>
</dbReference>
<dbReference type="Gene3D" id="1.10.357.10">
    <property type="entry name" value="Tetracycline Repressor, domain 2"/>
    <property type="match status" value="1"/>
</dbReference>
<sequence>MRYLAGQPLLSLPQSRRHSVVPVRGGRGTGPDLFPPSALPERGLALIRCQIEAVLAILLEYRFFFPDQTAILRRDERVMTAFRGLQTDVIAAISIELAAATAHSSVPPPEPQALARSLWLVVTGWVTFLLAQGRQIDRDSVHEVLEIALALVRPFIIEPRR</sequence>
<protein>
    <recommendedName>
        <fullName evidence="3">TetR family transcriptional regulator</fullName>
    </recommendedName>
</protein>
<proteinExistence type="predicted"/>
<reference evidence="1 2" key="1">
    <citation type="submission" date="2018-09" db="EMBL/GenBank/DDBJ databases">
        <authorList>
            <person name="Zhu H."/>
        </authorList>
    </citation>
    <scope>NUCLEOTIDE SEQUENCE [LARGE SCALE GENOMIC DNA]</scope>
    <source>
        <strain evidence="1 2">K1W22B-8</strain>
    </source>
</reference>
<organism evidence="1 2">
    <name type="scientific">Oleomonas cavernae</name>
    <dbReference type="NCBI Taxonomy" id="2320859"/>
    <lineage>
        <taxon>Bacteria</taxon>
        <taxon>Pseudomonadati</taxon>
        <taxon>Pseudomonadota</taxon>
        <taxon>Alphaproteobacteria</taxon>
        <taxon>Acetobacterales</taxon>
        <taxon>Acetobacteraceae</taxon>
        <taxon>Oleomonas</taxon>
    </lineage>
</organism>
<comment type="caution">
    <text evidence="1">The sequence shown here is derived from an EMBL/GenBank/DDBJ whole genome shotgun (WGS) entry which is preliminary data.</text>
</comment>
<dbReference type="Pfam" id="PF13972">
    <property type="entry name" value="TetR"/>
    <property type="match status" value="1"/>
</dbReference>
<name>A0A418VU30_9PROT</name>
<accession>A0A418VU30</accession>
<dbReference type="InterPro" id="IPR036271">
    <property type="entry name" value="Tet_transcr_reg_TetR-rel_C_sf"/>
</dbReference>
<dbReference type="EMBL" id="QYUK01000016">
    <property type="protein sequence ID" value="RJF80644.1"/>
    <property type="molecule type" value="Genomic_DNA"/>
</dbReference>
<evidence type="ECO:0000313" key="1">
    <source>
        <dbReference type="EMBL" id="RJF80644.1"/>
    </source>
</evidence>
<evidence type="ECO:0000313" key="2">
    <source>
        <dbReference type="Proteomes" id="UP000284605"/>
    </source>
</evidence>